<gene>
    <name evidence="1" type="ORF">E0F89_14130</name>
</gene>
<accession>A0A4R5AS60</accession>
<keyword evidence="2" id="KW-1185">Reference proteome</keyword>
<dbReference type="RefSeq" id="WP_131910425.1">
    <property type="nucleotide sequence ID" value="NZ_SMFM01000008.1"/>
</dbReference>
<evidence type="ECO:0000313" key="1">
    <source>
        <dbReference type="EMBL" id="TDD74639.1"/>
    </source>
</evidence>
<evidence type="ECO:0000313" key="2">
    <source>
        <dbReference type="Proteomes" id="UP000295278"/>
    </source>
</evidence>
<dbReference type="OrthoDB" id="872472at2"/>
<dbReference type="Proteomes" id="UP000295278">
    <property type="component" value="Unassembled WGS sequence"/>
</dbReference>
<dbReference type="AlphaFoldDB" id="A0A4R5AS60"/>
<dbReference type="EMBL" id="SMFM01000008">
    <property type="protein sequence ID" value="TDD74639.1"/>
    <property type="molecule type" value="Genomic_DNA"/>
</dbReference>
<comment type="caution">
    <text evidence="1">The sequence shown here is derived from an EMBL/GenBank/DDBJ whole genome shotgun (WGS) entry which is preliminary data.</text>
</comment>
<protein>
    <submittedName>
        <fullName evidence="1">Uncharacterized protein</fullName>
    </submittedName>
</protein>
<sequence length="364" mass="42419">MNNEKWSEICFLLSDSIKPDVSENAFEKNIIQALRVLNWKQFLNDFDIRPSFQVGASNRITPDFVIKSIDQNKLFVIEIKQPNIPISSNFQQQLFSYMRYLKLEYGILIGQSIQIFYDGDLVKQDDPILLETIKFEHNNERGLAFVELFDKENFNKEVLKEFTLKSLKKINLKQDFKELTKKIVSVDFLERLNELIKQDFISDYDGELIDSVLTELKIEISEKYKSAINSNIQNQKHSQPKILYSPGTVDNVNNKDYTKYLFNGQTLGKNRLVLAVIKDYIEKNPATSFNQLKSMFPDRLQGQETFTTENSAALKSDRRNFIKPNELIHLADEIVAVSTQWGIFNIKTFINHCRQMNIDIQTTQ</sequence>
<name>A0A4R5AS60_9FLAO</name>
<proteinExistence type="predicted"/>
<organism evidence="1 2">
    <name type="scientific">Flavobacterium caseinilyticum</name>
    <dbReference type="NCBI Taxonomy" id="2541732"/>
    <lineage>
        <taxon>Bacteria</taxon>
        <taxon>Pseudomonadati</taxon>
        <taxon>Bacteroidota</taxon>
        <taxon>Flavobacteriia</taxon>
        <taxon>Flavobacteriales</taxon>
        <taxon>Flavobacteriaceae</taxon>
        <taxon>Flavobacterium</taxon>
    </lineage>
</organism>
<reference evidence="1 2" key="1">
    <citation type="submission" date="2019-03" db="EMBL/GenBank/DDBJ databases">
        <title>Flavobacterium AT-3-2 sp. nov., isolated from arctic soil.</title>
        <authorList>
            <person name="Chaudhary D.K."/>
        </authorList>
    </citation>
    <scope>NUCLEOTIDE SEQUENCE [LARGE SCALE GENOMIC DNA]</scope>
    <source>
        <strain evidence="1 2">AT-3-2</strain>
    </source>
</reference>